<feature type="transmembrane region" description="Helical" evidence="1">
    <location>
        <begin position="81"/>
        <end position="99"/>
    </location>
</feature>
<accession>A0A7T2LLG4</accession>
<keyword evidence="1" id="KW-0812">Transmembrane</keyword>
<dbReference type="EMBL" id="CP065592">
    <property type="protein sequence ID" value="QPQ54490.1"/>
    <property type="molecule type" value="Genomic_DNA"/>
</dbReference>
<feature type="transmembrane region" description="Helical" evidence="1">
    <location>
        <begin position="7"/>
        <end position="31"/>
    </location>
</feature>
<sequence>MREFGGLVAGLLIGFVIALAATIVAVLLFPFPDGFNPKSQADLANYYLNAPIATLGAIVAGRFLGALGGGWAAVAIGGRGWLAWVIGVILALYLLVEMSSIPHPLWMQIAGIVGPLLGAALAHRWAGRARRDAVDEEVPHDEVHEL</sequence>
<proteinExistence type="predicted"/>
<protein>
    <submittedName>
        <fullName evidence="2">Uncharacterized protein</fullName>
    </submittedName>
</protein>
<feature type="transmembrane region" description="Helical" evidence="1">
    <location>
        <begin position="105"/>
        <end position="122"/>
    </location>
</feature>
<reference evidence="2 3" key="1">
    <citation type="submission" date="2020-11" db="EMBL/GenBank/DDBJ databases">
        <title>Genome seq and assembly of Sphingosinicella sp.</title>
        <authorList>
            <person name="Chhetri G."/>
        </authorList>
    </citation>
    <scope>NUCLEOTIDE SEQUENCE [LARGE SCALE GENOMIC DNA]</scope>
    <source>
        <strain evidence="2 3">UDD2</strain>
    </source>
</reference>
<keyword evidence="1" id="KW-1133">Transmembrane helix</keyword>
<dbReference type="AlphaFoldDB" id="A0A7T2LLG4"/>
<dbReference type="RefSeq" id="WP_200971016.1">
    <property type="nucleotide sequence ID" value="NZ_CP065592.1"/>
</dbReference>
<dbReference type="Proteomes" id="UP000594873">
    <property type="component" value="Chromosome"/>
</dbReference>
<evidence type="ECO:0000256" key="1">
    <source>
        <dbReference type="SAM" id="Phobius"/>
    </source>
</evidence>
<keyword evidence="3" id="KW-1185">Reference proteome</keyword>
<evidence type="ECO:0000313" key="3">
    <source>
        <dbReference type="Proteomes" id="UP000594873"/>
    </source>
</evidence>
<keyword evidence="1" id="KW-0472">Membrane</keyword>
<gene>
    <name evidence="2" type="ORF">IC614_09090</name>
</gene>
<dbReference type="KEGG" id="sflv:IC614_09090"/>
<organism evidence="2 3">
    <name type="scientific">Allosphingosinicella flava</name>
    <dbReference type="NCBI Taxonomy" id="2771430"/>
    <lineage>
        <taxon>Bacteria</taxon>
        <taxon>Pseudomonadati</taxon>
        <taxon>Pseudomonadota</taxon>
        <taxon>Alphaproteobacteria</taxon>
        <taxon>Sphingomonadales</taxon>
        <taxon>Sphingomonadaceae</taxon>
        <taxon>Allosphingosinicella</taxon>
    </lineage>
</organism>
<feature type="transmembrane region" description="Helical" evidence="1">
    <location>
        <begin position="51"/>
        <end position="74"/>
    </location>
</feature>
<name>A0A7T2LLG4_9SPHN</name>
<evidence type="ECO:0000313" key="2">
    <source>
        <dbReference type="EMBL" id="QPQ54490.1"/>
    </source>
</evidence>